<sequence>MPLQLTSELEANLLLQIMQEGMFLAYGHFFRKITTAEEEHVWLSHIAQGIAFQNEVISTIHFSQWLFTLEPVSYAIRGHLMLCIRRDVKPKPLPNWDIDLSAYFCRTKGALEYKRRHFKPWWYGKSSKASMLTFNAQEMMLLYTSTTPSPTVLFDPERAVDAQIQWLKSKLPTQVDVDRSYDVLSALEALKDQFHSNIHTCVLKGSGVARTDEQAYSLD</sequence>
<evidence type="ECO:0000313" key="1">
    <source>
        <dbReference type="EMBL" id="KIM35201.1"/>
    </source>
</evidence>
<dbReference type="AlphaFoldDB" id="A0A0C3BV00"/>
<evidence type="ECO:0000313" key="2">
    <source>
        <dbReference type="Proteomes" id="UP000053424"/>
    </source>
</evidence>
<dbReference type="Proteomes" id="UP000053424">
    <property type="component" value="Unassembled WGS sequence"/>
</dbReference>
<organism evidence="1 2">
    <name type="scientific">Hebeloma cylindrosporum</name>
    <dbReference type="NCBI Taxonomy" id="76867"/>
    <lineage>
        <taxon>Eukaryota</taxon>
        <taxon>Fungi</taxon>
        <taxon>Dikarya</taxon>
        <taxon>Basidiomycota</taxon>
        <taxon>Agaricomycotina</taxon>
        <taxon>Agaricomycetes</taxon>
        <taxon>Agaricomycetidae</taxon>
        <taxon>Agaricales</taxon>
        <taxon>Agaricineae</taxon>
        <taxon>Hymenogastraceae</taxon>
        <taxon>Hebeloma</taxon>
    </lineage>
</organism>
<reference evidence="2" key="2">
    <citation type="submission" date="2015-01" db="EMBL/GenBank/DDBJ databases">
        <title>Evolutionary Origins and Diversification of the Mycorrhizal Mutualists.</title>
        <authorList>
            <consortium name="DOE Joint Genome Institute"/>
            <consortium name="Mycorrhizal Genomics Consortium"/>
            <person name="Kohler A."/>
            <person name="Kuo A."/>
            <person name="Nagy L.G."/>
            <person name="Floudas D."/>
            <person name="Copeland A."/>
            <person name="Barry K.W."/>
            <person name="Cichocki N."/>
            <person name="Veneault-Fourrey C."/>
            <person name="LaButti K."/>
            <person name="Lindquist E.A."/>
            <person name="Lipzen A."/>
            <person name="Lundell T."/>
            <person name="Morin E."/>
            <person name="Murat C."/>
            <person name="Riley R."/>
            <person name="Ohm R."/>
            <person name="Sun H."/>
            <person name="Tunlid A."/>
            <person name="Henrissat B."/>
            <person name="Grigoriev I.V."/>
            <person name="Hibbett D.S."/>
            <person name="Martin F."/>
        </authorList>
    </citation>
    <scope>NUCLEOTIDE SEQUENCE [LARGE SCALE GENOMIC DNA]</scope>
    <source>
        <strain evidence="2">h7</strain>
    </source>
</reference>
<dbReference type="EMBL" id="KN831827">
    <property type="protein sequence ID" value="KIM35201.1"/>
    <property type="molecule type" value="Genomic_DNA"/>
</dbReference>
<dbReference type="HOGENOM" id="CLU_1261654_0_0_1"/>
<protein>
    <submittedName>
        <fullName evidence="1">Uncharacterized protein</fullName>
    </submittedName>
</protein>
<accession>A0A0C3BV00</accession>
<name>A0A0C3BV00_HEBCY</name>
<keyword evidence="2" id="KW-1185">Reference proteome</keyword>
<gene>
    <name evidence="1" type="ORF">M413DRAFT_32667</name>
</gene>
<reference evidence="1 2" key="1">
    <citation type="submission" date="2014-04" db="EMBL/GenBank/DDBJ databases">
        <authorList>
            <consortium name="DOE Joint Genome Institute"/>
            <person name="Kuo A."/>
            <person name="Gay G."/>
            <person name="Dore J."/>
            <person name="Kohler A."/>
            <person name="Nagy L.G."/>
            <person name="Floudas D."/>
            <person name="Copeland A."/>
            <person name="Barry K.W."/>
            <person name="Cichocki N."/>
            <person name="Veneault-Fourrey C."/>
            <person name="LaButti K."/>
            <person name="Lindquist E.A."/>
            <person name="Lipzen A."/>
            <person name="Lundell T."/>
            <person name="Morin E."/>
            <person name="Murat C."/>
            <person name="Sun H."/>
            <person name="Tunlid A."/>
            <person name="Henrissat B."/>
            <person name="Grigoriev I.V."/>
            <person name="Hibbett D.S."/>
            <person name="Martin F."/>
            <person name="Nordberg H.P."/>
            <person name="Cantor M.N."/>
            <person name="Hua S.X."/>
        </authorList>
    </citation>
    <scope>NUCLEOTIDE SEQUENCE [LARGE SCALE GENOMIC DNA]</scope>
    <source>
        <strain evidence="2">h7</strain>
    </source>
</reference>
<proteinExistence type="predicted"/>